<sequence>MRVTLVVFLGLTGHAQAYKLLELIKVYGRLSEHEFSFGRGGDDFADMPWPEPYSVGICVEMKTQKGVALVESGGGGGNLISKSSPDSGVLHPLFKTANWLHLFSGPGRGSLSRSDVLTRKDFGARLPNLSFRWPLDPDGELSGVLEGSLEAAGGLVGSDKERKKLNRFIQRSEIEEDAIEAVFDAFSEGNSILHRDEVARKLRKAAASRNRGCVDLVGLLHLLPEASLPERG</sequence>
<keyword evidence="1" id="KW-0732">Signal</keyword>
<evidence type="ECO:0000313" key="2">
    <source>
        <dbReference type="EMBL" id="CEM41448.1"/>
    </source>
</evidence>
<feature type="chain" id="PRO_5005191641" evidence="1">
    <location>
        <begin position="18"/>
        <end position="232"/>
    </location>
</feature>
<name>A0A0G4HBR9_9ALVE</name>
<gene>
    <name evidence="2" type="ORF">Cvel_6248</name>
</gene>
<dbReference type="AlphaFoldDB" id="A0A0G4HBR9"/>
<protein>
    <submittedName>
        <fullName evidence="2">Uncharacterized protein</fullName>
    </submittedName>
</protein>
<accession>A0A0G4HBR9</accession>
<feature type="signal peptide" evidence="1">
    <location>
        <begin position="1"/>
        <end position="17"/>
    </location>
</feature>
<reference evidence="2" key="1">
    <citation type="submission" date="2014-11" db="EMBL/GenBank/DDBJ databases">
        <authorList>
            <person name="Otto D Thomas"/>
            <person name="Naeem Raeece"/>
        </authorList>
    </citation>
    <scope>NUCLEOTIDE SEQUENCE</scope>
</reference>
<dbReference type="VEuPathDB" id="CryptoDB:Cvel_6248"/>
<organism evidence="2">
    <name type="scientific">Chromera velia CCMP2878</name>
    <dbReference type="NCBI Taxonomy" id="1169474"/>
    <lineage>
        <taxon>Eukaryota</taxon>
        <taxon>Sar</taxon>
        <taxon>Alveolata</taxon>
        <taxon>Colpodellida</taxon>
        <taxon>Chromeraceae</taxon>
        <taxon>Chromera</taxon>
    </lineage>
</organism>
<dbReference type="EMBL" id="CDMZ01002235">
    <property type="protein sequence ID" value="CEM41448.1"/>
    <property type="molecule type" value="Genomic_DNA"/>
</dbReference>
<dbReference type="PhylomeDB" id="A0A0G4HBR9"/>
<evidence type="ECO:0000256" key="1">
    <source>
        <dbReference type="SAM" id="SignalP"/>
    </source>
</evidence>
<proteinExistence type="predicted"/>